<dbReference type="GO" id="GO:0005783">
    <property type="term" value="C:endoplasmic reticulum"/>
    <property type="evidence" value="ECO:0007669"/>
    <property type="project" value="InterPro"/>
</dbReference>
<dbReference type="PANTHER" id="PTHR37227:SF2">
    <property type="entry name" value="OS01G0219000 PROTEIN"/>
    <property type="match status" value="1"/>
</dbReference>
<organism evidence="1 2">
    <name type="scientific">Gigaspora margarita</name>
    <dbReference type="NCBI Taxonomy" id="4874"/>
    <lineage>
        <taxon>Eukaryota</taxon>
        <taxon>Fungi</taxon>
        <taxon>Fungi incertae sedis</taxon>
        <taxon>Mucoromycota</taxon>
        <taxon>Glomeromycotina</taxon>
        <taxon>Glomeromycetes</taxon>
        <taxon>Diversisporales</taxon>
        <taxon>Gigasporaceae</taxon>
        <taxon>Gigaspora</taxon>
    </lineage>
</organism>
<dbReference type="Pfam" id="PF16094">
    <property type="entry name" value="PAC1"/>
    <property type="match status" value="1"/>
</dbReference>
<keyword evidence="2" id="KW-1185">Reference proteome</keyword>
<dbReference type="InterPro" id="IPR016565">
    <property type="entry name" value="Proteasome_assmbl_chp_1"/>
</dbReference>
<dbReference type="PANTHER" id="PTHR37227">
    <property type="entry name" value="OS01G0219000 PROTEIN"/>
    <property type="match status" value="1"/>
</dbReference>
<comment type="caution">
    <text evidence="1">The sequence shown here is derived from an EMBL/GenBank/DDBJ whole genome shotgun (WGS) entry which is preliminary data.</text>
</comment>
<dbReference type="OrthoDB" id="17536at2759"/>
<name>A0A8H3XE81_GIGMA</name>
<protein>
    <recommendedName>
        <fullName evidence="3">Proteasome assembly chaperone 1</fullName>
    </recommendedName>
</protein>
<dbReference type="AlphaFoldDB" id="A0A8H3XE81"/>
<reference evidence="1 2" key="1">
    <citation type="journal article" date="2019" name="Environ. Microbiol.">
        <title>At the nexus of three kingdoms: the genome of the mycorrhizal fungus Gigaspora margarita provides insights into plant, endobacterial and fungal interactions.</title>
        <authorList>
            <person name="Venice F."/>
            <person name="Ghignone S."/>
            <person name="Salvioli di Fossalunga A."/>
            <person name="Amselem J."/>
            <person name="Novero M."/>
            <person name="Xianan X."/>
            <person name="Sedzielewska Toro K."/>
            <person name="Morin E."/>
            <person name="Lipzen A."/>
            <person name="Grigoriev I.V."/>
            <person name="Henrissat B."/>
            <person name="Martin F.M."/>
            <person name="Bonfante P."/>
        </authorList>
    </citation>
    <scope>NUCLEOTIDE SEQUENCE [LARGE SCALE GENOMIC DNA]</scope>
    <source>
        <strain evidence="1 2">BEG34</strain>
    </source>
</reference>
<evidence type="ECO:0000313" key="2">
    <source>
        <dbReference type="Proteomes" id="UP000439903"/>
    </source>
</evidence>
<dbReference type="GO" id="GO:0043248">
    <property type="term" value="P:proteasome assembly"/>
    <property type="evidence" value="ECO:0007669"/>
    <property type="project" value="InterPro"/>
</dbReference>
<dbReference type="EMBL" id="WTPW01001127">
    <property type="protein sequence ID" value="KAF0454401.1"/>
    <property type="molecule type" value="Genomic_DNA"/>
</dbReference>
<proteinExistence type="predicted"/>
<dbReference type="Proteomes" id="UP000439903">
    <property type="component" value="Unassembled WGS sequence"/>
</dbReference>
<evidence type="ECO:0008006" key="3">
    <source>
        <dbReference type="Google" id="ProtNLM"/>
    </source>
</evidence>
<sequence>MDFEKSQPTRFLYDDSDSEFEEELDDKTVDTLGPPVLRLSHFKNTKFLTSTLLIGINGGGNLFLESISSNKRLIGTILLPEIELIHNTLNQENGSNQGCFIYEMESSSKTLLIPCNYKVNDERCFIWTKTLFNHIEAERVVIFDTFKSSSYIFNHRDEEHIYPYCRVLSSSSALEMDKSIPIYQPPNLVCNLSAAILSHCELYNISAYLLLNPQTEKIGMIQIYQEYQKILNQLNLNIELNFKYSFDEKPNIQSDFKRLYV</sequence>
<accession>A0A8H3XE81</accession>
<evidence type="ECO:0000313" key="1">
    <source>
        <dbReference type="EMBL" id="KAF0454401.1"/>
    </source>
</evidence>
<gene>
    <name evidence="1" type="ORF">F8M41_001580</name>
</gene>